<comment type="caution">
    <text evidence="2">The sequence shown here is derived from an EMBL/GenBank/DDBJ whole genome shotgun (WGS) entry which is preliminary data.</text>
</comment>
<evidence type="ECO:0000313" key="2">
    <source>
        <dbReference type="EMBL" id="KAG8467242.1"/>
    </source>
</evidence>
<organism evidence="2 3">
    <name type="scientific">Diacronema lutheri</name>
    <name type="common">Unicellular marine alga</name>
    <name type="synonym">Monochrysis lutheri</name>
    <dbReference type="NCBI Taxonomy" id="2081491"/>
    <lineage>
        <taxon>Eukaryota</taxon>
        <taxon>Haptista</taxon>
        <taxon>Haptophyta</taxon>
        <taxon>Pavlovophyceae</taxon>
        <taxon>Pavlovales</taxon>
        <taxon>Pavlovaceae</taxon>
        <taxon>Diacronema</taxon>
    </lineage>
</organism>
<dbReference type="AlphaFoldDB" id="A0A8J6CA57"/>
<name>A0A8J6CA57_DIALT</name>
<protein>
    <submittedName>
        <fullName evidence="2">Uncharacterized protein</fullName>
    </submittedName>
</protein>
<proteinExistence type="predicted"/>
<dbReference type="Proteomes" id="UP000751190">
    <property type="component" value="Unassembled WGS sequence"/>
</dbReference>
<feature type="compositionally biased region" description="Low complexity" evidence="1">
    <location>
        <begin position="123"/>
        <end position="135"/>
    </location>
</feature>
<feature type="region of interest" description="Disordered" evidence="1">
    <location>
        <begin position="604"/>
        <end position="633"/>
    </location>
</feature>
<accession>A0A8J6CA57</accession>
<feature type="region of interest" description="Disordered" evidence="1">
    <location>
        <begin position="108"/>
        <end position="135"/>
    </location>
</feature>
<evidence type="ECO:0000313" key="3">
    <source>
        <dbReference type="Proteomes" id="UP000751190"/>
    </source>
</evidence>
<gene>
    <name evidence="2" type="ORF">KFE25_000558</name>
</gene>
<sequence>MALALGAAHPRHRACARDRVELLAAIERLRSYRRAVLSHPLAEYFGVAEDAHGVREPRRAASSQCAPLAVVRSAPLAGDEPTAAPNRRVAAYAPVHADALALPVDPPLSDVAPSAGPRDDAAVADNARAGDGSGSDAAALAVRAAPATSRAIPSAPSTRAPVPPVPLAFGVRAGASAGLRFGLVSAAAAAEPSAAWPAGEGARAVEQQLELPAGCDAPHPACAPLSISSCSAGLVLVTHATWADIWELDTPPSSARSAQPASAAGGRCDATAVWRHAARVHARLAHRAARPIVASSLRSGGTSGERLASHVALVALPLPGGGPALAARGEGDALITTYTLTQRAERGAAREACTCELIHAEELCLPVSALGGGAAVARCGVRSVHAVSSELAVLALLDGRAAVWGVASSPAPPSSPPDQGHTGEGRIACRVHALPPPPWTDAPARAEPPCERDGASASNALALHVPCWSNAIALGACARGVAVWSLERRTLLLCFGSPAVRLGLAVPCGCAPVPGPEHPAVARDVLCAPYVPSCTAEVATLSEHARHAAMGSVARPAEPPAAHGASVEPALGSVVALLLLALRPCEGGDGFWARLWRKAAAAERSGDDDGGENASPFLSHPSPHVARARGARAASDDPTHALTIHLVALTPAELSSVREYAPPPSLAAAVRASASARACGAPSVSGWDEMGATARVVAALSRAADVLCVWDALTCACVVTVRVRSGRVMRALISSEWPLSSQPPPTGGGASWALWLVTCDAAEPAPTGATLRATRAQASAPPQLLGKRPHALVHAPAASPARVPLRPLSRPAAGVVVRHTPGHPMPLATPACAVSAGCALAAAEAMHPAASARPGFVGFRTGAGSKLALSSVALERAKRLLLDDDE</sequence>
<reference evidence="2" key="1">
    <citation type="submission" date="2021-05" db="EMBL/GenBank/DDBJ databases">
        <title>The genome of the haptophyte Pavlova lutheri (Diacronema luteri, Pavlovales) - a model for lipid biosynthesis in eukaryotic algae.</title>
        <authorList>
            <person name="Hulatt C.J."/>
            <person name="Posewitz M.C."/>
        </authorList>
    </citation>
    <scope>NUCLEOTIDE SEQUENCE</scope>
    <source>
        <strain evidence="2">NIVA-4/92</strain>
    </source>
</reference>
<keyword evidence="3" id="KW-1185">Reference proteome</keyword>
<dbReference type="InterPro" id="IPR002093">
    <property type="entry name" value="BRCA2_repeat"/>
</dbReference>
<dbReference type="EMBL" id="JAGTXO010000006">
    <property type="protein sequence ID" value="KAG8467242.1"/>
    <property type="molecule type" value="Genomic_DNA"/>
</dbReference>
<evidence type="ECO:0000256" key="1">
    <source>
        <dbReference type="SAM" id="MobiDB-lite"/>
    </source>
</evidence>
<dbReference type="PROSITE" id="PS50138">
    <property type="entry name" value="BRCA2_REPEAT"/>
    <property type="match status" value="1"/>
</dbReference>